<dbReference type="OrthoDB" id="410198at2759"/>
<reference evidence="3 4" key="1">
    <citation type="submission" date="2016-05" db="EMBL/GenBank/DDBJ databases">
        <title>Genome sequencing reveals origins of a unique bacterial endosymbiosis in the earliest lineages of terrestrial Fungi.</title>
        <authorList>
            <consortium name="DOE Joint Genome Institute"/>
            <person name="Uehling J."/>
            <person name="Gryganskyi A."/>
            <person name="Hameed K."/>
            <person name="Tschaplinski T."/>
            <person name="Misztal P."/>
            <person name="Wu S."/>
            <person name="Desiro A."/>
            <person name="Vande Pol N."/>
            <person name="Du Z.-Y."/>
            <person name="Zienkiewicz A."/>
            <person name="Zienkiewicz K."/>
            <person name="Morin E."/>
            <person name="Tisserant E."/>
            <person name="Splivallo R."/>
            <person name="Hainaut M."/>
            <person name="Henrissat B."/>
            <person name="Ohm R."/>
            <person name="Kuo A."/>
            <person name="Yan J."/>
            <person name="Lipzen A."/>
            <person name="Nolan M."/>
            <person name="Labutti K."/>
            <person name="Barry K."/>
            <person name="Goldstein A."/>
            <person name="Labbe J."/>
            <person name="Schadt C."/>
            <person name="Tuskan G."/>
            <person name="Grigoriev I."/>
            <person name="Martin F."/>
            <person name="Vilgalys R."/>
            <person name="Bonito G."/>
        </authorList>
    </citation>
    <scope>NUCLEOTIDE SEQUENCE [LARGE SCALE GENOMIC DNA]</scope>
    <source>
        <strain evidence="3 4">AG-77</strain>
    </source>
</reference>
<dbReference type="EMBL" id="KV442114">
    <property type="protein sequence ID" value="OAQ23606.1"/>
    <property type="molecule type" value="Genomic_DNA"/>
</dbReference>
<gene>
    <name evidence="2" type="ORF">K457DRAFT_1888929</name>
    <name evidence="3" type="ORF">K457DRAFT_85260</name>
</gene>
<dbReference type="EMBL" id="KV442227">
    <property type="protein sequence ID" value="OAQ22137.1"/>
    <property type="molecule type" value="Genomic_DNA"/>
</dbReference>
<dbReference type="PROSITE" id="PS51186">
    <property type="entry name" value="GNAT"/>
    <property type="match status" value="1"/>
</dbReference>
<evidence type="ECO:0000313" key="4">
    <source>
        <dbReference type="Proteomes" id="UP000078512"/>
    </source>
</evidence>
<proteinExistence type="predicted"/>
<dbReference type="PANTHER" id="PTHR42791:SF1">
    <property type="entry name" value="N-ACETYLTRANSFERASE DOMAIN-CONTAINING PROTEIN"/>
    <property type="match status" value="1"/>
</dbReference>
<dbReference type="InterPro" id="IPR052523">
    <property type="entry name" value="Trichothecene_AcTrans"/>
</dbReference>
<dbReference type="CDD" id="cd04301">
    <property type="entry name" value="NAT_SF"/>
    <property type="match status" value="1"/>
</dbReference>
<keyword evidence="3" id="KW-0808">Transferase</keyword>
<accession>A0A197JGH5</accession>
<name>A0A197JGH5_9FUNG</name>
<protein>
    <submittedName>
        <fullName evidence="3">Acyl-CoA N-acyltransferase</fullName>
    </submittedName>
</protein>
<dbReference type="STRING" id="1314771.A0A197JGH5"/>
<evidence type="ECO:0000259" key="1">
    <source>
        <dbReference type="PROSITE" id="PS51186"/>
    </source>
</evidence>
<dbReference type="SUPFAM" id="SSF55729">
    <property type="entry name" value="Acyl-CoA N-acyltransferases (Nat)"/>
    <property type="match status" value="1"/>
</dbReference>
<dbReference type="AlphaFoldDB" id="A0A197JGH5"/>
<feature type="domain" description="N-acetyltransferase" evidence="1">
    <location>
        <begin position="17"/>
        <end position="223"/>
    </location>
</feature>
<dbReference type="GO" id="GO:0016747">
    <property type="term" value="F:acyltransferase activity, transferring groups other than amino-acyl groups"/>
    <property type="evidence" value="ECO:0007669"/>
    <property type="project" value="InterPro"/>
</dbReference>
<dbReference type="PANTHER" id="PTHR42791">
    <property type="entry name" value="GNAT FAMILY ACETYLTRANSFERASE"/>
    <property type="match status" value="1"/>
</dbReference>
<dbReference type="Proteomes" id="UP000078512">
    <property type="component" value="Unassembled WGS sequence"/>
</dbReference>
<dbReference type="Pfam" id="PF00583">
    <property type="entry name" value="Acetyltransf_1"/>
    <property type="match status" value="1"/>
</dbReference>
<organism evidence="3 4">
    <name type="scientific">Linnemannia elongata AG-77</name>
    <dbReference type="NCBI Taxonomy" id="1314771"/>
    <lineage>
        <taxon>Eukaryota</taxon>
        <taxon>Fungi</taxon>
        <taxon>Fungi incertae sedis</taxon>
        <taxon>Mucoromycota</taxon>
        <taxon>Mortierellomycotina</taxon>
        <taxon>Mortierellomycetes</taxon>
        <taxon>Mortierellales</taxon>
        <taxon>Mortierellaceae</taxon>
        <taxon>Linnemannia</taxon>
    </lineage>
</organism>
<keyword evidence="4" id="KW-1185">Reference proteome</keyword>
<evidence type="ECO:0000313" key="2">
    <source>
        <dbReference type="EMBL" id="OAQ22137.1"/>
    </source>
</evidence>
<keyword evidence="3" id="KW-0012">Acyltransferase</keyword>
<dbReference type="Gene3D" id="3.40.630.30">
    <property type="match status" value="1"/>
</dbReference>
<sequence length="241" mass="26986">MTIPTTVESTPRTKTPFKVVPATVEDADAMADISGDAFWDDSHTLLQAVWKGKDWHREGSKEYLPSLFTNPRVDIRVARKGLEGEGEVIGFIMLAKRGYPNPDATPEEEAARAPEGEKLTIKELGATTNQAMNHYCDLLMPVGCQCRVIHGWNVAPAYQGQGVGSALMKWVTDIVDEDQVYCWVSSSMGAMQAYAKAGFVEVGRLELKLDDYAQGIKWKQEDGSEKEWGTYFWPYMRRDPK</sequence>
<dbReference type="InterPro" id="IPR016181">
    <property type="entry name" value="Acyl_CoA_acyltransferase"/>
</dbReference>
<dbReference type="InterPro" id="IPR000182">
    <property type="entry name" value="GNAT_dom"/>
</dbReference>
<evidence type="ECO:0000313" key="3">
    <source>
        <dbReference type="EMBL" id="OAQ23606.1"/>
    </source>
</evidence>